<proteinExistence type="predicted"/>
<organism evidence="1 2">
    <name type="scientific">Antarcticirhabdus aurantiaca</name>
    <dbReference type="NCBI Taxonomy" id="2606717"/>
    <lineage>
        <taxon>Bacteria</taxon>
        <taxon>Pseudomonadati</taxon>
        <taxon>Pseudomonadota</taxon>
        <taxon>Alphaproteobacteria</taxon>
        <taxon>Hyphomicrobiales</taxon>
        <taxon>Aurantimonadaceae</taxon>
        <taxon>Antarcticirhabdus</taxon>
    </lineage>
</organism>
<reference evidence="1" key="1">
    <citation type="submission" date="2022-11" db="EMBL/GenBank/DDBJ databases">
        <title>beta-Carotene-producing bacterium, Jeongeuplla avenae sp. nov., alleviates the salt stress of Arabidopsis seedlings.</title>
        <authorList>
            <person name="Jiang L."/>
            <person name="Lee J."/>
        </authorList>
    </citation>
    <scope>NUCLEOTIDE SEQUENCE</scope>
    <source>
        <strain evidence="1">DY_R2A_6</strain>
    </source>
</reference>
<accession>A0ACD4NL45</accession>
<sequence>MRTSEIVRALEAGLITATEAVEQAMADSLDDLYERAASETPTWGRAADQARLPLRR</sequence>
<dbReference type="EMBL" id="CP113520">
    <property type="protein sequence ID" value="WAJ27486.1"/>
    <property type="molecule type" value="Genomic_DNA"/>
</dbReference>
<evidence type="ECO:0000313" key="1">
    <source>
        <dbReference type="EMBL" id="WAJ27486.1"/>
    </source>
</evidence>
<keyword evidence="2" id="KW-1185">Reference proteome</keyword>
<gene>
    <name evidence="1" type="ORF">OXU80_21975</name>
</gene>
<name>A0ACD4NL45_9HYPH</name>
<evidence type="ECO:0000313" key="2">
    <source>
        <dbReference type="Proteomes" id="UP001163223"/>
    </source>
</evidence>
<protein>
    <submittedName>
        <fullName evidence="1">Uncharacterized protein</fullName>
    </submittedName>
</protein>
<dbReference type="Proteomes" id="UP001163223">
    <property type="component" value="Chromosome"/>
</dbReference>